<dbReference type="AlphaFoldDB" id="A0A2K8NTT0"/>
<comment type="function">
    <text evidence="9">This protein specifically catalyzes the removal of signal peptides from prolipoproteins.</text>
</comment>
<keyword evidence="4 9" id="KW-0812">Transmembrane</keyword>
<comment type="catalytic activity">
    <reaction evidence="9">
        <text>Release of signal peptides from bacterial membrane prolipoproteins. Hydrolyzes -Xaa-Yaa-Zaa-|-(S,diacylglyceryl)Cys-, in which Xaa is hydrophobic (preferably Leu), and Yaa (Ala or Ser) and Zaa (Gly or Ala) have small, neutral side chains.</text>
        <dbReference type="EC" id="3.4.23.36"/>
    </reaction>
</comment>
<dbReference type="EMBL" id="CP024963">
    <property type="protein sequence ID" value="ATZ17164.1"/>
    <property type="molecule type" value="Genomic_DNA"/>
</dbReference>
<evidence type="ECO:0000256" key="2">
    <source>
        <dbReference type="ARBA" id="ARBA00022475"/>
    </source>
</evidence>
<evidence type="ECO:0000256" key="5">
    <source>
        <dbReference type="ARBA" id="ARBA00022750"/>
    </source>
</evidence>
<evidence type="ECO:0000256" key="7">
    <source>
        <dbReference type="ARBA" id="ARBA00022989"/>
    </source>
</evidence>
<evidence type="ECO:0000313" key="12">
    <source>
        <dbReference type="EMBL" id="ATZ17164.1"/>
    </source>
</evidence>
<comment type="subcellular location">
    <subcellularLocation>
        <location evidence="9">Cell membrane</location>
        <topology evidence="9">Multi-pass membrane protein</topology>
    </subcellularLocation>
</comment>
<evidence type="ECO:0000256" key="1">
    <source>
        <dbReference type="ARBA" id="ARBA00006139"/>
    </source>
</evidence>
<keyword evidence="3 9" id="KW-0645">Protease</keyword>
<evidence type="ECO:0000313" key="13">
    <source>
        <dbReference type="Proteomes" id="UP000232063"/>
    </source>
</evidence>
<evidence type="ECO:0000256" key="10">
    <source>
        <dbReference type="RuleBase" id="RU004181"/>
    </source>
</evidence>
<gene>
    <name evidence="9 12" type="primary">lspA</name>
    <name evidence="12" type="ORF">ELUMI_v1c04400</name>
</gene>
<dbReference type="HAMAP" id="MF_00161">
    <property type="entry name" value="LspA"/>
    <property type="match status" value="1"/>
</dbReference>
<dbReference type="PRINTS" id="PR00781">
    <property type="entry name" value="LIPOSIGPTASE"/>
</dbReference>
<feature type="compositionally biased region" description="Basic residues" evidence="11">
    <location>
        <begin position="221"/>
        <end position="243"/>
    </location>
</feature>
<dbReference type="EC" id="3.4.23.36" evidence="9"/>
<feature type="transmembrane region" description="Helical" evidence="9">
    <location>
        <begin position="78"/>
        <end position="97"/>
    </location>
</feature>
<proteinExistence type="inferred from homology"/>
<feature type="active site" evidence="9">
    <location>
        <position position="159"/>
    </location>
</feature>
<feature type="transmembrane region" description="Helical" evidence="9">
    <location>
        <begin position="160"/>
        <end position="178"/>
    </location>
</feature>
<feature type="transmembrane region" description="Helical" evidence="9">
    <location>
        <begin position="104"/>
        <end position="124"/>
    </location>
</feature>
<organism evidence="12 13">
    <name type="scientific">Williamsoniiplasma luminosum</name>
    <dbReference type="NCBI Taxonomy" id="214888"/>
    <lineage>
        <taxon>Bacteria</taxon>
        <taxon>Bacillati</taxon>
        <taxon>Mycoplasmatota</taxon>
        <taxon>Mollicutes</taxon>
        <taxon>Entomoplasmatales</taxon>
        <taxon>Williamsoniiplasma</taxon>
    </lineage>
</organism>
<protein>
    <recommendedName>
        <fullName evidence="9">Lipoprotein signal peptidase</fullName>
        <ecNumber evidence="9">3.4.23.36</ecNumber>
    </recommendedName>
    <alternativeName>
        <fullName evidence="9">Prolipoprotein signal peptidase</fullName>
    </alternativeName>
    <alternativeName>
        <fullName evidence="9">Signal peptidase II</fullName>
        <shortName evidence="9">SPase II</shortName>
    </alternativeName>
</protein>
<accession>A0A2K8NTT0</accession>
<feature type="transmembrane region" description="Helical" evidence="9">
    <location>
        <begin position="20"/>
        <end position="37"/>
    </location>
</feature>
<keyword evidence="7 9" id="KW-1133">Transmembrane helix</keyword>
<keyword evidence="8 9" id="KW-0472">Membrane</keyword>
<dbReference type="RefSeq" id="WP_025734360.1">
    <property type="nucleotide sequence ID" value="NZ_CP024963.1"/>
</dbReference>
<evidence type="ECO:0000256" key="8">
    <source>
        <dbReference type="ARBA" id="ARBA00023136"/>
    </source>
</evidence>
<dbReference type="OrthoDB" id="398591at2"/>
<dbReference type="GO" id="GO:0006508">
    <property type="term" value="P:proteolysis"/>
    <property type="evidence" value="ECO:0007669"/>
    <property type="project" value="UniProtKB-KW"/>
</dbReference>
<evidence type="ECO:0000256" key="6">
    <source>
        <dbReference type="ARBA" id="ARBA00022801"/>
    </source>
</evidence>
<comment type="pathway">
    <text evidence="9">Protein modification; lipoprotein biosynthesis (signal peptide cleavage).</text>
</comment>
<dbReference type="KEGG" id="elj:ELUMI_v1c04400"/>
<keyword evidence="5 9" id="KW-0064">Aspartyl protease</keyword>
<dbReference type="UniPathway" id="UPA00665"/>
<dbReference type="PANTHER" id="PTHR33695">
    <property type="entry name" value="LIPOPROTEIN SIGNAL PEPTIDASE"/>
    <property type="match status" value="1"/>
</dbReference>
<dbReference type="Proteomes" id="UP000232063">
    <property type="component" value="Chromosome"/>
</dbReference>
<evidence type="ECO:0000256" key="4">
    <source>
        <dbReference type="ARBA" id="ARBA00022692"/>
    </source>
</evidence>
<evidence type="ECO:0000256" key="9">
    <source>
        <dbReference type="HAMAP-Rule" id="MF_00161"/>
    </source>
</evidence>
<feature type="region of interest" description="Disordered" evidence="11">
    <location>
        <begin position="209"/>
        <end position="243"/>
    </location>
</feature>
<dbReference type="PANTHER" id="PTHR33695:SF1">
    <property type="entry name" value="LIPOPROTEIN SIGNAL PEPTIDASE"/>
    <property type="match status" value="1"/>
</dbReference>
<keyword evidence="2 9" id="KW-1003">Cell membrane</keyword>
<reference evidence="12 13" key="1">
    <citation type="submission" date="2017-11" db="EMBL/GenBank/DDBJ databases">
        <title>Genome sequence of Entomoplasma luminosum PIMN-1 (ATCC 49195).</title>
        <authorList>
            <person name="Lo W.-S."/>
            <person name="Gasparich G.E."/>
            <person name="Kuo C.-H."/>
        </authorList>
    </citation>
    <scope>NUCLEOTIDE SEQUENCE [LARGE SCALE GENOMIC DNA]</scope>
    <source>
        <strain evidence="12 13">PIMN-1</strain>
    </source>
</reference>
<feature type="active site" evidence="9">
    <location>
        <position position="141"/>
    </location>
</feature>
<dbReference type="GO" id="GO:0005886">
    <property type="term" value="C:plasma membrane"/>
    <property type="evidence" value="ECO:0007669"/>
    <property type="project" value="UniProtKB-SubCell"/>
</dbReference>
<name>A0A2K8NTT0_9MOLU</name>
<dbReference type="InterPro" id="IPR001872">
    <property type="entry name" value="Peptidase_A8"/>
</dbReference>
<dbReference type="GO" id="GO:0004190">
    <property type="term" value="F:aspartic-type endopeptidase activity"/>
    <property type="evidence" value="ECO:0007669"/>
    <property type="project" value="UniProtKB-UniRule"/>
</dbReference>
<evidence type="ECO:0000256" key="11">
    <source>
        <dbReference type="SAM" id="MobiDB-lite"/>
    </source>
</evidence>
<sequence length="243" mass="27445">MWLNVAGKLRHYEYQWKFKLLVCLPIFLVLVAIDWISKGLITTYMVQGEEKEVIKNFLFFHFVINPGAAKGMLDGQPILVMTIATILTVFMFTAIIFTTDKKWLIGFTIFLSGSFANLLARAWAPMISVGEHEGVMGGVVDFIKIKWWLFGDFIMNIADAWVSISIGVLVLCVLIDIIKMFVKPKAKDVQDQSIVTIEINTGTNETQTTVKTEGTIDAKSNSKRKEKVCKKPKSLKQKKTTKD</sequence>
<comment type="similarity">
    <text evidence="1 9 10">Belongs to the peptidase A8 family.</text>
</comment>
<keyword evidence="6 9" id="KW-0378">Hydrolase</keyword>
<evidence type="ECO:0000256" key="3">
    <source>
        <dbReference type="ARBA" id="ARBA00022670"/>
    </source>
</evidence>
<dbReference type="Pfam" id="PF01252">
    <property type="entry name" value="Peptidase_A8"/>
    <property type="match status" value="1"/>
</dbReference>
<keyword evidence="13" id="KW-1185">Reference proteome</keyword>